<dbReference type="GO" id="GO:0042124">
    <property type="term" value="F:1,3-beta-glucanosyltransferase activity"/>
    <property type="evidence" value="ECO:0007669"/>
    <property type="project" value="TreeGrafter"/>
</dbReference>
<keyword evidence="5" id="KW-0808">Transferase</keyword>
<feature type="signal peptide" evidence="5">
    <location>
        <begin position="1"/>
        <end position="24"/>
    </location>
</feature>
<protein>
    <recommendedName>
        <fullName evidence="5">1,3-beta-glucanosyltransferase</fullName>
        <ecNumber evidence="5">2.4.1.-</ecNumber>
    </recommendedName>
</protein>
<dbReference type="InterPro" id="IPR017853">
    <property type="entry name" value="GH"/>
</dbReference>
<dbReference type="GO" id="GO:0016787">
    <property type="term" value="F:hydrolase activity"/>
    <property type="evidence" value="ECO:0007669"/>
    <property type="project" value="UniProtKB-KW"/>
</dbReference>
<dbReference type="PANTHER" id="PTHR31468:SF8">
    <property type="entry name" value="1,3-BETA-GLUCANOSYLTRANSFERASE GAS2"/>
    <property type="match status" value="1"/>
</dbReference>
<dbReference type="Pfam" id="PF03198">
    <property type="entry name" value="Glyco_hydro_72"/>
    <property type="match status" value="1"/>
</dbReference>
<dbReference type="EC" id="2.4.1.-" evidence="5"/>
<comment type="function">
    <text evidence="5">Splits internally a 1,3-beta-glucan molecule and transfers the newly generated reducing end (the donor) to the non-reducing end of another 1,3-beta-glucan molecule (the acceptor) forming a 1,3-beta linkage, resulting in the elongation of 1,3-beta-glucan chains in the cell wall.</text>
</comment>
<dbReference type="OrthoDB" id="421038at2759"/>
<dbReference type="Proteomes" id="UP000235786">
    <property type="component" value="Unassembled WGS sequence"/>
</dbReference>
<keyword evidence="3 5" id="KW-0732">Signal</keyword>
<dbReference type="SUPFAM" id="SSF51445">
    <property type="entry name" value="(Trans)glycosidases"/>
    <property type="match status" value="1"/>
</dbReference>
<reference evidence="7 8" key="1">
    <citation type="submission" date="2016-04" db="EMBL/GenBank/DDBJ databases">
        <title>A degradative enzymes factory behind the ericoid mycorrhizal symbiosis.</title>
        <authorList>
            <consortium name="DOE Joint Genome Institute"/>
            <person name="Martino E."/>
            <person name="Morin E."/>
            <person name="Grelet G."/>
            <person name="Kuo A."/>
            <person name="Kohler A."/>
            <person name="Daghino S."/>
            <person name="Barry K."/>
            <person name="Choi C."/>
            <person name="Cichocki N."/>
            <person name="Clum A."/>
            <person name="Copeland A."/>
            <person name="Hainaut M."/>
            <person name="Haridas S."/>
            <person name="Labutti K."/>
            <person name="Lindquist E."/>
            <person name="Lipzen A."/>
            <person name="Khouja H.-R."/>
            <person name="Murat C."/>
            <person name="Ohm R."/>
            <person name="Olson A."/>
            <person name="Spatafora J."/>
            <person name="Veneault-Fourrey C."/>
            <person name="Henrissat B."/>
            <person name="Grigoriev I."/>
            <person name="Martin F."/>
            <person name="Perotto S."/>
        </authorList>
    </citation>
    <scope>NUCLEOTIDE SEQUENCE [LARGE SCALE GENOMIC DNA]</scope>
    <source>
        <strain evidence="7 8">F</strain>
    </source>
</reference>
<feature type="region of interest" description="Disordered" evidence="6">
    <location>
        <begin position="374"/>
        <end position="443"/>
    </location>
</feature>
<name>A0A2J6RR34_HYAVF</name>
<evidence type="ECO:0000256" key="4">
    <source>
        <dbReference type="ARBA" id="ARBA00023180"/>
    </source>
</evidence>
<feature type="compositionally biased region" description="Low complexity" evidence="6">
    <location>
        <begin position="374"/>
        <end position="389"/>
    </location>
</feature>
<evidence type="ECO:0000256" key="2">
    <source>
        <dbReference type="ARBA" id="ARBA00007528"/>
    </source>
</evidence>
<feature type="compositionally biased region" description="Polar residues" evidence="6">
    <location>
        <begin position="390"/>
        <end position="405"/>
    </location>
</feature>
<feature type="chain" id="PRO_5014210096" description="1,3-beta-glucanosyltransferase" evidence="5">
    <location>
        <begin position="25"/>
        <end position="481"/>
    </location>
</feature>
<keyword evidence="8" id="KW-1185">Reference proteome</keyword>
<dbReference type="InterPro" id="IPR004886">
    <property type="entry name" value="Glucanosyltransferase"/>
</dbReference>
<dbReference type="AlphaFoldDB" id="A0A2J6RR34"/>
<keyword evidence="5" id="KW-0336">GPI-anchor</keyword>
<dbReference type="GO" id="GO:0098552">
    <property type="term" value="C:side of membrane"/>
    <property type="evidence" value="ECO:0007669"/>
    <property type="project" value="UniProtKB-KW"/>
</dbReference>
<dbReference type="GO" id="GO:0031505">
    <property type="term" value="P:fungal-type cell wall organization"/>
    <property type="evidence" value="ECO:0007669"/>
    <property type="project" value="TreeGrafter"/>
</dbReference>
<keyword evidence="7" id="KW-0378">Hydrolase</keyword>
<proteinExistence type="inferred from homology"/>
<comment type="subcellular location">
    <subcellularLocation>
        <location evidence="1 5">Cell membrane</location>
        <topology evidence="1 5">Lipid-anchor</topology>
        <topology evidence="1 5">GPI-anchor</topology>
    </subcellularLocation>
</comment>
<evidence type="ECO:0000313" key="8">
    <source>
        <dbReference type="Proteomes" id="UP000235786"/>
    </source>
</evidence>
<comment type="similarity">
    <text evidence="2 5">Belongs to the glycosyl hydrolase 72 family.</text>
</comment>
<dbReference type="Gene3D" id="3.20.20.80">
    <property type="entry name" value="Glycosidases"/>
    <property type="match status" value="1"/>
</dbReference>
<accession>A0A2J6RR34</accession>
<dbReference type="GO" id="GO:0071970">
    <property type="term" value="P:fungal-type cell wall (1-&gt;3)-beta-D-glucan biosynthetic process"/>
    <property type="evidence" value="ECO:0007669"/>
    <property type="project" value="TreeGrafter"/>
</dbReference>
<keyword evidence="5" id="KW-0472">Membrane</keyword>
<feature type="region of interest" description="Disordered" evidence="6">
    <location>
        <begin position="455"/>
        <end position="481"/>
    </location>
</feature>
<sequence>MAIDFSWRILQVVILSCLFSLASSLSTISVVGSKFYDNDGNQFFIKGVVYQPGGAGISYDPLSAEAQCTQDAALMKALGVNLIRVQSVKASSDHSGCMSAFENAGIYVLLDFNSFRSSFDATAPTWTTDQYNDCTAVMDAFASYSNTFGFVAGDELIQNLSESNASSYIKAAIIDLKSYRNSKGYREFPIGHASADVAGLIPFFQDYLACGGESIDFFGLNCFSWCGASSFVESGYNILEANSTGYDIPIFFSETGCTSGGTRTFTDQAAIFGPDMNSQWSGAIIYEWTNESSGFGLVTYGPFAVTTGTPIILPGDYIDLQKEWATLTPTGTPSSLYTITDTTPACPSFTSSGWLLSGDVPLPTLFKAVALPGSTSSASSSLSSPTATTQPDSANTGTGISTATPLNLIPEGLEVGEPPAREMDTSSSNIYEIGSDPSKRTSRNTILAELGSLPIHQHTQILPPSELPADPLTSRGHEGNS</sequence>
<evidence type="ECO:0000313" key="7">
    <source>
        <dbReference type="EMBL" id="PMD40953.1"/>
    </source>
</evidence>
<evidence type="ECO:0000256" key="6">
    <source>
        <dbReference type="SAM" id="MobiDB-lite"/>
    </source>
</evidence>
<evidence type="ECO:0000256" key="5">
    <source>
        <dbReference type="RuleBase" id="RU361209"/>
    </source>
</evidence>
<keyword evidence="5" id="KW-0449">Lipoprotein</keyword>
<evidence type="ECO:0000256" key="1">
    <source>
        <dbReference type="ARBA" id="ARBA00004609"/>
    </source>
</evidence>
<dbReference type="PANTHER" id="PTHR31468">
    <property type="entry name" value="1,3-BETA-GLUCANOSYLTRANSFERASE GAS1"/>
    <property type="match status" value="1"/>
</dbReference>
<keyword evidence="4" id="KW-0325">Glycoprotein</keyword>
<evidence type="ECO:0000256" key="3">
    <source>
        <dbReference type="ARBA" id="ARBA00022729"/>
    </source>
</evidence>
<gene>
    <name evidence="7" type="ORF">L207DRAFT_554482</name>
</gene>
<organism evidence="7 8">
    <name type="scientific">Hyaloscypha variabilis (strain UAMH 11265 / GT02V1 / F)</name>
    <name type="common">Meliniomyces variabilis</name>
    <dbReference type="NCBI Taxonomy" id="1149755"/>
    <lineage>
        <taxon>Eukaryota</taxon>
        <taxon>Fungi</taxon>
        <taxon>Dikarya</taxon>
        <taxon>Ascomycota</taxon>
        <taxon>Pezizomycotina</taxon>
        <taxon>Leotiomycetes</taxon>
        <taxon>Helotiales</taxon>
        <taxon>Hyaloscyphaceae</taxon>
        <taxon>Hyaloscypha</taxon>
        <taxon>Hyaloscypha variabilis</taxon>
    </lineage>
</organism>
<dbReference type="EMBL" id="KZ613945">
    <property type="protein sequence ID" value="PMD40953.1"/>
    <property type="molecule type" value="Genomic_DNA"/>
</dbReference>
<dbReference type="GO" id="GO:0005886">
    <property type="term" value="C:plasma membrane"/>
    <property type="evidence" value="ECO:0007669"/>
    <property type="project" value="UniProtKB-SubCell"/>
</dbReference>